<feature type="modified residue" description="4-aspartylphosphate" evidence="2">
    <location>
        <position position="59"/>
    </location>
</feature>
<dbReference type="EMBL" id="JAUJFI010000201">
    <property type="protein sequence ID" value="MDQ2106105.1"/>
    <property type="molecule type" value="Genomic_DNA"/>
</dbReference>
<dbReference type="PROSITE" id="PS50110">
    <property type="entry name" value="RESPONSE_REGULATORY"/>
    <property type="match status" value="1"/>
</dbReference>
<evidence type="ECO:0000256" key="2">
    <source>
        <dbReference type="PROSITE-ProRule" id="PRU00169"/>
    </source>
</evidence>
<organism evidence="4 5">
    <name type="scientific">Azospirillum isscasi</name>
    <dbReference type="NCBI Taxonomy" id="3053926"/>
    <lineage>
        <taxon>Bacteria</taxon>
        <taxon>Pseudomonadati</taxon>
        <taxon>Pseudomonadota</taxon>
        <taxon>Alphaproteobacteria</taxon>
        <taxon>Rhodospirillales</taxon>
        <taxon>Azospirillaceae</taxon>
        <taxon>Azospirillum</taxon>
    </lineage>
</organism>
<proteinExistence type="predicted"/>
<keyword evidence="1 2" id="KW-0597">Phosphoprotein</keyword>
<comment type="caution">
    <text evidence="4">The sequence shown here is derived from an EMBL/GenBank/DDBJ whole genome shotgun (WGS) entry which is preliminary data.</text>
</comment>
<protein>
    <submittedName>
        <fullName evidence="4">Response regulator</fullName>
    </submittedName>
</protein>
<dbReference type="PANTHER" id="PTHR44591">
    <property type="entry name" value="STRESS RESPONSE REGULATOR PROTEIN 1"/>
    <property type="match status" value="1"/>
</dbReference>
<accession>A0ABU0WPH0</accession>
<dbReference type="SUPFAM" id="SSF52172">
    <property type="entry name" value="CheY-like"/>
    <property type="match status" value="1"/>
</dbReference>
<keyword evidence="5" id="KW-1185">Reference proteome</keyword>
<dbReference type="Proteomes" id="UP001227317">
    <property type="component" value="Unassembled WGS sequence"/>
</dbReference>
<evidence type="ECO:0000313" key="4">
    <source>
        <dbReference type="EMBL" id="MDQ2106105.1"/>
    </source>
</evidence>
<dbReference type="PANTHER" id="PTHR44591:SF3">
    <property type="entry name" value="RESPONSE REGULATORY DOMAIN-CONTAINING PROTEIN"/>
    <property type="match status" value="1"/>
</dbReference>
<dbReference type="SMART" id="SM00448">
    <property type="entry name" value="REC"/>
    <property type="match status" value="1"/>
</dbReference>
<evidence type="ECO:0000313" key="5">
    <source>
        <dbReference type="Proteomes" id="UP001227317"/>
    </source>
</evidence>
<dbReference type="CDD" id="cd00156">
    <property type="entry name" value="REC"/>
    <property type="match status" value="1"/>
</dbReference>
<dbReference type="Pfam" id="PF00072">
    <property type="entry name" value="Response_reg"/>
    <property type="match status" value="1"/>
</dbReference>
<gene>
    <name evidence="4" type="ORF">QSG27_25645</name>
</gene>
<sequence>MTVPSPPPLHVLLAEDEVLVAMAMEDSLTRAGFHVTVTHNGRDALEADARDQADVLLTDLRMPIMDGMALIQRLRGDRPDLPVVVVTGTPPEGGVAGIQSGNSGCTLLLVKPVSMADLVVAVQRVIGRA</sequence>
<evidence type="ECO:0000256" key="1">
    <source>
        <dbReference type="ARBA" id="ARBA00022553"/>
    </source>
</evidence>
<dbReference type="Gene3D" id="3.40.50.2300">
    <property type="match status" value="1"/>
</dbReference>
<dbReference type="InterPro" id="IPR050595">
    <property type="entry name" value="Bact_response_regulator"/>
</dbReference>
<dbReference type="InterPro" id="IPR011006">
    <property type="entry name" value="CheY-like_superfamily"/>
</dbReference>
<dbReference type="InterPro" id="IPR001789">
    <property type="entry name" value="Sig_transdc_resp-reg_receiver"/>
</dbReference>
<name>A0ABU0WPH0_9PROT</name>
<reference evidence="4 5" key="1">
    <citation type="submission" date="2023-06" db="EMBL/GenBank/DDBJ databases">
        <title>Azospirillum isscasensis sp.nov, a bacterium isolated from rhizosphere soil of rice.</title>
        <authorList>
            <person name="Wang H."/>
        </authorList>
    </citation>
    <scope>NUCLEOTIDE SEQUENCE [LARGE SCALE GENOMIC DNA]</scope>
    <source>
        <strain evidence="4 5">C340-1</strain>
    </source>
</reference>
<dbReference type="RefSeq" id="WP_306711182.1">
    <property type="nucleotide sequence ID" value="NZ_JAUJFI010000201.1"/>
</dbReference>
<evidence type="ECO:0000259" key="3">
    <source>
        <dbReference type="PROSITE" id="PS50110"/>
    </source>
</evidence>
<feature type="domain" description="Response regulatory" evidence="3">
    <location>
        <begin position="10"/>
        <end position="126"/>
    </location>
</feature>